<comment type="caution">
    <text evidence="1">The sequence shown here is derived from an EMBL/GenBank/DDBJ whole genome shotgun (WGS) entry which is preliminary data.</text>
</comment>
<dbReference type="Proteomes" id="UP001066276">
    <property type="component" value="Chromosome 10"/>
</dbReference>
<evidence type="ECO:0000313" key="2">
    <source>
        <dbReference type="Proteomes" id="UP001066276"/>
    </source>
</evidence>
<dbReference type="AlphaFoldDB" id="A0AAV7M181"/>
<evidence type="ECO:0000313" key="1">
    <source>
        <dbReference type="EMBL" id="KAJ1094828.1"/>
    </source>
</evidence>
<keyword evidence="2" id="KW-1185">Reference proteome</keyword>
<sequence length="73" mass="8241">MSGRQRTCAAAILERCAGSSPDSRKQRTEEQLSLRGSGCVPHLIVTAFNRLEKQKWCRKVSRLLPSAILRCRK</sequence>
<gene>
    <name evidence="1" type="ORF">NDU88_000012</name>
</gene>
<proteinExistence type="predicted"/>
<dbReference type="EMBL" id="JANPWB010000014">
    <property type="protein sequence ID" value="KAJ1094828.1"/>
    <property type="molecule type" value="Genomic_DNA"/>
</dbReference>
<accession>A0AAV7M181</accession>
<name>A0AAV7M181_PLEWA</name>
<organism evidence="1 2">
    <name type="scientific">Pleurodeles waltl</name>
    <name type="common">Iberian ribbed newt</name>
    <dbReference type="NCBI Taxonomy" id="8319"/>
    <lineage>
        <taxon>Eukaryota</taxon>
        <taxon>Metazoa</taxon>
        <taxon>Chordata</taxon>
        <taxon>Craniata</taxon>
        <taxon>Vertebrata</taxon>
        <taxon>Euteleostomi</taxon>
        <taxon>Amphibia</taxon>
        <taxon>Batrachia</taxon>
        <taxon>Caudata</taxon>
        <taxon>Salamandroidea</taxon>
        <taxon>Salamandridae</taxon>
        <taxon>Pleurodelinae</taxon>
        <taxon>Pleurodeles</taxon>
    </lineage>
</organism>
<protein>
    <submittedName>
        <fullName evidence="1">Uncharacterized protein</fullName>
    </submittedName>
</protein>
<reference evidence="1" key="1">
    <citation type="journal article" date="2022" name="bioRxiv">
        <title>Sequencing and chromosome-scale assembly of the giantPleurodeles waltlgenome.</title>
        <authorList>
            <person name="Brown T."/>
            <person name="Elewa A."/>
            <person name="Iarovenko S."/>
            <person name="Subramanian E."/>
            <person name="Araus A.J."/>
            <person name="Petzold A."/>
            <person name="Susuki M."/>
            <person name="Suzuki K.-i.T."/>
            <person name="Hayashi T."/>
            <person name="Toyoda A."/>
            <person name="Oliveira C."/>
            <person name="Osipova E."/>
            <person name="Leigh N.D."/>
            <person name="Simon A."/>
            <person name="Yun M.H."/>
        </authorList>
    </citation>
    <scope>NUCLEOTIDE SEQUENCE</scope>
    <source>
        <strain evidence="1">20211129_DDA</strain>
        <tissue evidence="1">Liver</tissue>
    </source>
</reference>